<organism evidence="2 3">
    <name type="scientific">Clytia hemisphaerica</name>
    <dbReference type="NCBI Taxonomy" id="252671"/>
    <lineage>
        <taxon>Eukaryota</taxon>
        <taxon>Metazoa</taxon>
        <taxon>Cnidaria</taxon>
        <taxon>Hydrozoa</taxon>
        <taxon>Hydroidolina</taxon>
        <taxon>Leptothecata</taxon>
        <taxon>Obeliida</taxon>
        <taxon>Clytiidae</taxon>
        <taxon>Clytia</taxon>
    </lineage>
</organism>
<evidence type="ECO:0000313" key="3">
    <source>
        <dbReference type="Proteomes" id="UP000594262"/>
    </source>
</evidence>
<sequence>MAPDHNISTIPLRLQALNEDLAMADTHTFPLNDYVVIHQCDPPCTDCEFIKVSNKEALQLSLKEEKKKNEKYRERLNDILKKYGQSLRQIEYQKARIEVLTRQLSDERRDVGNISDFKLVAKDEYTVIEHSDDSLTDDDLVCFNNKVKLEIFTD</sequence>
<protein>
    <submittedName>
        <fullName evidence="2">Uncharacterized protein</fullName>
    </submittedName>
</protein>
<evidence type="ECO:0000313" key="2">
    <source>
        <dbReference type="EnsemblMetazoa" id="CLYHEMP001214.1"/>
    </source>
</evidence>
<feature type="coiled-coil region" evidence="1">
    <location>
        <begin position="55"/>
        <end position="82"/>
    </location>
</feature>
<keyword evidence="3" id="KW-1185">Reference proteome</keyword>
<keyword evidence="1" id="KW-0175">Coiled coil</keyword>
<proteinExistence type="predicted"/>
<evidence type="ECO:0000256" key="1">
    <source>
        <dbReference type="SAM" id="Coils"/>
    </source>
</evidence>
<reference evidence="2" key="1">
    <citation type="submission" date="2021-01" db="UniProtKB">
        <authorList>
            <consortium name="EnsemblMetazoa"/>
        </authorList>
    </citation>
    <scope>IDENTIFICATION</scope>
</reference>
<dbReference type="AlphaFoldDB" id="A0A7M5V087"/>
<dbReference type="EnsemblMetazoa" id="CLYHEMT001214.1">
    <property type="protein sequence ID" value="CLYHEMP001214.1"/>
    <property type="gene ID" value="CLYHEMG001214"/>
</dbReference>
<accession>A0A7M5V087</accession>
<dbReference type="OrthoDB" id="10528337at2759"/>
<name>A0A7M5V087_9CNID</name>
<dbReference type="Proteomes" id="UP000594262">
    <property type="component" value="Unplaced"/>
</dbReference>